<accession>A0A3E0M792</accession>
<evidence type="ECO:0000313" key="3">
    <source>
        <dbReference type="Proteomes" id="UP000256301"/>
    </source>
</evidence>
<comment type="similarity">
    <text evidence="1">Belongs to the phD/YefM antitoxin family.</text>
</comment>
<gene>
    <name evidence="2" type="ORF">DWQ56_15335</name>
</gene>
<sequence>MIVSLQEAQAKLPELIYNLKLGEELLITDNNFPLAKLIGQS</sequence>
<dbReference type="Proteomes" id="UP000256301">
    <property type="component" value="Unassembled WGS sequence"/>
</dbReference>
<name>A0A3E0M792_MICAE</name>
<evidence type="ECO:0000313" key="2">
    <source>
        <dbReference type="EMBL" id="REJ55649.1"/>
    </source>
</evidence>
<proteinExistence type="inferred from homology"/>
<dbReference type="Gene3D" id="3.40.1620.10">
    <property type="entry name" value="YefM-like domain"/>
    <property type="match status" value="1"/>
</dbReference>
<dbReference type="AlphaFoldDB" id="A0A3E0M792"/>
<protein>
    <submittedName>
        <fullName evidence="2">Antitoxin of toxin-antitoxin stability system</fullName>
    </submittedName>
</protein>
<dbReference type="SUPFAM" id="SSF143120">
    <property type="entry name" value="YefM-like"/>
    <property type="match status" value="1"/>
</dbReference>
<evidence type="ECO:0000256" key="1">
    <source>
        <dbReference type="ARBA" id="ARBA00009981"/>
    </source>
</evidence>
<organism evidence="2 3">
    <name type="scientific">Microcystis aeruginosa DA14</name>
    <dbReference type="NCBI Taxonomy" id="1987506"/>
    <lineage>
        <taxon>Bacteria</taxon>
        <taxon>Bacillati</taxon>
        <taxon>Cyanobacteriota</taxon>
        <taxon>Cyanophyceae</taxon>
        <taxon>Oscillatoriophycideae</taxon>
        <taxon>Chroococcales</taxon>
        <taxon>Microcystaceae</taxon>
        <taxon>Microcystis</taxon>
    </lineage>
</organism>
<dbReference type="InterPro" id="IPR036165">
    <property type="entry name" value="YefM-like_sf"/>
</dbReference>
<reference evidence="2 3" key="1">
    <citation type="submission" date="2017-08" db="EMBL/GenBank/DDBJ databases">
        <title>Functional genomic and metabolic studies of the symbiotic interactions of six Microcystis-dominated communities.</title>
        <authorList>
            <person name="Li Q."/>
            <person name="Lin F."/>
        </authorList>
    </citation>
    <scope>NUCLEOTIDE SEQUENCE [LARGE SCALE GENOMIC DNA]</scope>
    <source>
        <strain evidence="2">DA14</strain>
    </source>
</reference>
<comment type="caution">
    <text evidence="2">The sequence shown here is derived from an EMBL/GenBank/DDBJ whole genome shotgun (WGS) entry which is preliminary data.</text>
</comment>
<dbReference type="EMBL" id="QQWE01000005">
    <property type="protein sequence ID" value="REJ55649.1"/>
    <property type="molecule type" value="Genomic_DNA"/>
</dbReference>